<dbReference type="Proteomes" id="UP000217076">
    <property type="component" value="Unassembled WGS sequence"/>
</dbReference>
<organism evidence="2 3">
    <name type="scientific">Roseospirillum parvum</name>
    <dbReference type="NCBI Taxonomy" id="83401"/>
    <lineage>
        <taxon>Bacteria</taxon>
        <taxon>Pseudomonadati</taxon>
        <taxon>Pseudomonadota</taxon>
        <taxon>Alphaproteobacteria</taxon>
        <taxon>Rhodospirillales</taxon>
        <taxon>Rhodospirillaceae</taxon>
        <taxon>Roseospirillum</taxon>
    </lineage>
</organism>
<dbReference type="AlphaFoldDB" id="A0A1G7WBM4"/>
<accession>A0A1G7WBM4</accession>
<dbReference type="RefSeq" id="WP_092615647.1">
    <property type="nucleotide sequence ID" value="NZ_FNCV01000002.1"/>
</dbReference>
<sequence>MDTDDVAPPPAPPLGLLGRNLDGMSLADLADYIEQLKAEQARAEAMIEAKKAARAGAESIFGG</sequence>
<keyword evidence="3" id="KW-1185">Reference proteome</keyword>
<dbReference type="EMBL" id="FNCV01000002">
    <property type="protein sequence ID" value="SDG69294.1"/>
    <property type="molecule type" value="Genomic_DNA"/>
</dbReference>
<protein>
    <submittedName>
        <fullName evidence="2">Uncharacterized small protein, DUF1192 family</fullName>
    </submittedName>
</protein>
<keyword evidence="1" id="KW-0175">Coiled coil</keyword>
<dbReference type="OrthoDB" id="7364583at2"/>
<gene>
    <name evidence="2" type="ORF">SAMN05421742_102139</name>
</gene>
<proteinExistence type="predicted"/>
<dbReference type="Pfam" id="PF06698">
    <property type="entry name" value="DUF1192"/>
    <property type="match status" value="1"/>
</dbReference>
<reference evidence="3" key="1">
    <citation type="submission" date="2016-10" db="EMBL/GenBank/DDBJ databases">
        <authorList>
            <person name="Varghese N."/>
            <person name="Submissions S."/>
        </authorList>
    </citation>
    <scope>NUCLEOTIDE SEQUENCE [LARGE SCALE GENOMIC DNA]</scope>
    <source>
        <strain evidence="3">930I</strain>
    </source>
</reference>
<feature type="coiled-coil region" evidence="1">
    <location>
        <begin position="26"/>
        <end position="53"/>
    </location>
</feature>
<dbReference type="STRING" id="83401.SAMN05421742_102139"/>
<name>A0A1G7WBM4_9PROT</name>
<dbReference type="InterPro" id="IPR009579">
    <property type="entry name" value="DUF1192"/>
</dbReference>
<evidence type="ECO:0000256" key="1">
    <source>
        <dbReference type="SAM" id="Coils"/>
    </source>
</evidence>
<evidence type="ECO:0000313" key="3">
    <source>
        <dbReference type="Proteomes" id="UP000217076"/>
    </source>
</evidence>
<evidence type="ECO:0000313" key="2">
    <source>
        <dbReference type="EMBL" id="SDG69294.1"/>
    </source>
</evidence>